<sequence length="56" mass="6121">MDNPVYTPSFTTDSSGTCDFILRDTTANEMLCKITKYSGVAVLVVRGNNGPVLHNR</sequence>
<name>A0A8S9GJA4_BRACR</name>
<comment type="caution">
    <text evidence="1">The sequence shown here is derived from an EMBL/GenBank/DDBJ whole genome shotgun (WGS) entry which is preliminary data.</text>
</comment>
<protein>
    <submittedName>
        <fullName evidence="1">Uncharacterized protein</fullName>
    </submittedName>
</protein>
<organism evidence="1 3">
    <name type="scientific">Brassica cretica</name>
    <name type="common">Mustard</name>
    <dbReference type="NCBI Taxonomy" id="69181"/>
    <lineage>
        <taxon>Eukaryota</taxon>
        <taxon>Viridiplantae</taxon>
        <taxon>Streptophyta</taxon>
        <taxon>Embryophyta</taxon>
        <taxon>Tracheophyta</taxon>
        <taxon>Spermatophyta</taxon>
        <taxon>Magnoliopsida</taxon>
        <taxon>eudicotyledons</taxon>
        <taxon>Gunneridae</taxon>
        <taxon>Pentapetalae</taxon>
        <taxon>rosids</taxon>
        <taxon>malvids</taxon>
        <taxon>Brassicales</taxon>
        <taxon>Brassicaceae</taxon>
        <taxon>Brassiceae</taxon>
        <taxon>Brassica</taxon>
    </lineage>
</organism>
<gene>
    <name evidence="1" type="ORF">F2Q68_00030112</name>
    <name evidence="2" type="ORF">F2Q70_00035048</name>
</gene>
<evidence type="ECO:0000313" key="1">
    <source>
        <dbReference type="EMBL" id="KAF2544376.1"/>
    </source>
</evidence>
<dbReference type="EMBL" id="QGKW02002005">
    <property type="protein sequence ID" value="KAF2544376.1"/>
    <property type="molecule type" value="Genomic_DNA"/>
</dbReference>
<dbReference type="Proteomes" id="UP000712281">
    <property type="component" value="Unassembled WGS sequence"/>
</dbReference>
<reference evidence="1" key="1">
    <citation type="submission" date="2019-12" db="EMBL/GenBank/DDBJ databases">
        <title>Genome sequencing and annotation of Brassica cretica.</title>
        <authorList>
            <person name="Studholme D.J."/>
            <person name="Sarris P.F."/>
        </authorList>
    </citation>
    <scope>NUCLEOTIDE SEQUENCE</scope>
    <source>
        <strain evidence="1">PFS-001/15</strain>
        <strain evidence="2">PFS-102/07</strain>
        <tissue evidence="1">Leaf</tissue>
    </source>
</reference>
<proteinExistence type="predicted"/>
<dbReference type="AlphaFoldDB" id="A0A8S9GJA4"/>
<evidence type="ECO:0000313" key="3">
    <source>
        <dbReference type="Proteomes" id="UP000712281"/>
    </source>
</evidence>
<accession>A0A8S9GJA4</accession>
<evidence type="ECO:0000313" key="2">
    <source>
        <dbReference type="EMBL" id="KAF2584232.1"/>
    </source>
</evidence>
<dbReference type="EMBL" id="QGKY02000246">
    <property type="protein sequence ID" value="KAF2584232.1"/>
    <property type="molecule type" value="Genomic_DNA"/>
</dbReference>